<gene>
    <name evidence="1" type="ORF">J2X06_001100</name>
</gene>
<comment type="caution">
    <text evidence="1">The sequence shown here is derived from an EMBL/GenBank/DDBJ whole genome shotgun (WGS) entry which is preliminary data.</text>
</comment>
<reference evidence="1 2" key="1">
    <citation type="submission" date="2023-07" db="EMBL/GenBank/DDBJ databases">
        <title>Sorghum-associated microbial communities from plants grown in Nebraska, USA.</title>
        <authorList>
            <person name="Schachtman D."/>
        </authorList>
    </citation>
    <scope>NUCLEOTIDE SEQUENCE [LARGE SCALE GENOMIC DNA]</scope>
    <source>
        <strain evidence="1 2">BE198</strain>
    </source>
</reference>
<accession>A0ABU1W8J2</accession>
<dbReference type="RefSeq" id="WP_310059320.1">
    <property type="nucleotide sequence ID" value="NZ_JAVDVY010000001.1"/>
</dbReference>
<dbReference type="Proteomes" id="UP001251524">
    <property type="component" value="Unassembled WGS sequence"/>
</dbReference>
<keyword evidence="2" id="KW-1185">Reference proteome</keyword>
<evidence type="ECO:0000313" key="2">
    <source>
        <dbReference type="Proteomes" id="UP001251524"/>
    </source>
</evidence>
<protein>
    <submittedName>
        <fullName evidence="1">Uncharacterized protein</fullName>
    </submittedName>
</protein>
<name>A0ABU1W8J2_9GAMM</name>
<proteinExistence type="predicted"/>
<evidence type="ECO:0000313" key="1">
    <source>
        <dbReference type="EMBL" id="MDR7133916.1"/>
    </source>
</evidence>
<organism evidence="1 2">
    <name type="scientific">Lysobacter niastensis</name>
    <dbReference type="NCBI Taxonomy" id="380629"/>
    <lineage>
        <taxon>Bacteria</taxon>
        <taxon>Pseudomonadati</taxon>
        <taxon>Pseudomonadota</taxon>
        <taxon>Gammaproteobacteria</taxon>
        <taxon>Lysobacterales</taxon>
        <taxon>Lysobacteraceae</taxon>
        <taxon>Lysobacter</taxon>
    </lineage>
</organism>
<dbReference type="EMBL" id="JAVDVY010000001">
    <property type="protein sequence ID" value="MDR7133916.1"/>
    <property type="molecule type" value="Genomic_DNA"/>
</dbReference>
<sequence length="106" mass="11821">MTYLLVGHVAKNDLLCDAHMRVGDMDTIGAQVLKAFADIYAWHGLTFPHFNGFEMSPWGKLLRKIDTGLILAKAKDTAGSTKQMYEHAEHLLFFKVSGRGSERPNA</sequence>